<comment type="caution">
    <text evidence="2">The sequence shown here is derived from an EMBL/GenBank/DDBJ whole genome shotgun (WGS) entry which is preliminary data.</text>
</comment>
<organism evidence="2 3">
    <name type="scientific">Stephania cephalantha</name>
    <dbReference type="NCBI Taxonomy" id="152367"/>
    <lineage>
        <taxon>Eukaryota</taxon>
        <taxon>Viridiplantae</taxon>
        <taxon>Streptophyta</taxon>
        <taxon>Embryophyta</taxon>
        <taxon>Tracheophyta</taxon>
        <taxon>Spermatophyta</taxon>
        <taxon>Magnoliopsida</taxon>
        <taxon>Ranunculales</taxon>
        <taxon>Menispermaceae</taxon>
        <taxon>Menispermoideae</taxon>
        <taxon>Cissampelideae</taxon>
        <taxon>Stephania</taxon>
    </lineage>
</organism>
<proteinExistence type="predicted"/>
<feature type="region of interest" description="Disordered" evidence="1">
    <location>
        <begin position="37"/>
        <end position="63"/>
    </location>
</feature>
<protein>
    <submittedName>
        <fullName evidence="2">Uncharacterized protein</fullName>
    </submittedName>
</protein>
<feature type="compositionally biased region" description="Basic and acidic residues" evidence="1">
    <location>
        <begin position="48"/>
        <end position="63"/>
    </location>
</feature>
<dbReference type="EMBL" id="JBBNAG010000003">
    <property type="protein sequence ID" value="KAK9149336.1"/>
    <property type="molecule type" value="Genomic_DNA"/>
</dbReference>
<keyword evidence="3" id="KW-1185">Reference proteome</keyword>
<dbReference type="Proteomes" id="UP001419268">
    <property type="component" value="Unassembled WGS sequence"/>
</dbReference>
<reference evidence="2 3" key="1">
    <citation type="submission" date="2024-01" db="EMBL/GenBank/DDBJ databases">
        <title>Genome assemblies of Stephania.</title>
        <authorList>
            <person name="Yang L."/>
        </authorList>
    </citation>
    <scope>NUCLEOTIDE SEQUENCE [LARGE SCALE GENOMIC DNA]</scope>
    <source>
        <strain evidence="2">JXDWG</strain>
        <tissue evidence="2">Leaf</tissue>
    </source>
</reference>
<gene>
    <name evidence="2" type="ORF">Scep_008093</name>
</gene>
<sequence>MKRLKLKYINLTNPLICAIAPRHSLLALKARGFSLASRTQKKRRKIKNGGEEKSVRPERPNSE</sequence>
<evidence type="ECO:0000313" key="2">
    <source>
        <dbReference type="EMBL" id="KAK9149336.1"/>
    </source>
</evidence>
<evidence type="ECO:0000256" key="1">
    <source>
        <dbReference type="SAM" id="MobiDB-lite"/>
    </source>
</evidence>
<dbReference type="AlphaFoldDB" id="A0AAP0PQM7"/>
<accession>A0AAP0PQM7</accession>
<name>A0AAP0PQM7_9MAGN</name>
<evidence type="ECO:0000313" key="3">
    <source>
        <dbReference type="Proteomes" id="UP001419268"/>
    </source>
</evidence>